<gene>
    <name evidence="1" type="ORF">NCTC10465_01555</name>
</gene>
<sequence>MNSSNLMAGVLVVGAILPSAEAPHYCQYNKAANPVRANRKSIPVRISVSKGKR</sequence>
<dbReference type="GeneID" id="51980161"/>
<evidence type="ECO:0000313" key="2">
    <source>
        <dbReference type="Proteomes" id="UP000255230"/>
    </source>
</evidence>
<organism evidence="1 2">
    <name type="scientific">Faucicola osloensis</name>
    <name type="common">Moraxella osloensis</name>
    <dbReference type="NCBI Taxonomy" id="34062"/>
    <lineage>
        <taxon>Bacteria</taxon>
        <taxon>Pseudomonadati</taxon>
        <taxon>Pseudomonadota</taxon>
        <taxon>Gammaproteobacteria</taxon>
        <taxon>Moraxellales</taxon>
        <taxon>Moraxellaceae</taxon>
        <taxon>Faucicola</taxon>
    </lineage>
</organism>
<dbReference type="AlphaFoldDB" id="A0A378QBJ0"/>
<dbReference type="EMBL" id="UGPY01000001">
    <property type="protein sequence ID" value="STY97764.1"/>
    <property type="molecule type" value="Genomic_DNA"/>
</dbReference>
<protein>
    <submittedName>
        <fullName evidence="1">Uncharacterized protein</fullName>
    </submittedName>
</protein>
<accession>A0A378QBJ0</accession>
<dbReference type="Proteomes" id="UP000255230">
    <property type="component" value="Unassembled WGS sequence"/>
</dbReference>
<proteinExistence type="predicted"/>
<keyword evidence="2" id="KW-1185">Reference proteome</keyword>
<name>A0A378QBJ0_FAUOS</name>
<evidence type="ECO:0000313" key="1">
    <source>
        <dbReference type="EMBL" id="STY97764.1"/>
    </source>
</evidence>
<reference evidence="1 2" key="1">
    <citation type="submission" date="2018-06" db="EMBL/GenBank/DDBJ databases">
        <authorList>
            <consortium name="Pathogen Informatics"/>
            <person name="Doyle S."/>
        </authorList>
    </citation>
    <scope>NUCLEOTIDE SEQUENCE [LARGE SCALE GENOMIC DNA]</scope>
    <source>
        <strain evidence="1 2">NCTC10465</strain>
    </source>
</reference>
<dbReference type="RefSeq" id="WP_156627569.1">
    <property type="nucleotide sequence ID" value="NZ_CBCRZU010000001.1"/>
</dbReference>